<protein>
    <recommendedName>
        <fullName evidence="3">Pilus assembly protein CpaD</fullName>
    </recommendedName>
</protein>
<dbReference type="InterPro" id="IPR019027">
    <property type="entry name" value="Pilus_biogenesis_CpaD-related"/>
</dbReference>
<reference evidence="2" key="1">
    <citation type="submission" date="2019-04" db="EMBL/GenBank/DDBJ databases">
        <title>Complete genome sequence of Sphingomonas sp. W1-2-3.</title>
        <authorList>
            <person name="Im W.T."/>
        </authorList>
    </citation>
    <scope>NUCLEOTIDE SEQUENCE [LARGE SCALE GENOMIC DNA]</scope>
    <source>
        <strain evidence="2">W1-2-3</strain>
    </source>
</reference>
<evidence type="ECO:0008006" key="3">
    <source>
        <dbReference type="Google" id="ProtNLM"/>
    </source>
</evidence>
<proteinExistence type="predicted"/>
<sequence>MMCVSVPATLWPIDAAAIDGFLRAQNVQYGDRLNIDDPVESGRDQRRAAIAAVVARFGMLIDDTPAVPTSPPLQPGMVRLVVSRATAERPNCPDWHRKAGEGMATNTSSNFGCAAVSNLNAMIADPNDLVVGKTYRGPDGEIISKAVKVWRDHKPTGVDKELPTATSNNN</sequence>
<dbReference type="EMBL" id="CP039704">
    <property type="protein sequence ID" value="QCI80433.1"/>
    <property type="molecule type" value="Genomic_DNA"/>
</dbReference>
<evidence type="ECO:0000313" key="1">
    <source>
        <dbReference type="EMBL" id="QCI80433.1"/>
    </source>
</evidence>
<organism evidence="1 2">
    <name type="scientific">Hankyongella ginsenosidimutans</name>
    <dbReference type="NCBI Taxonomy" id="1763828"/>
    <lineage>
        <taxon>Bacteria</taxon>
        <taxon>Pseudomonadati</taxon>
        <taxon>Pseudomonadota</taxon>
        <taxon>Alphaproteobacteria</taxon>
        <taxon>Sphingomonadales</taxon>
        <taxon>Sphingomonadaceae</taxon>
        <taxon>Hankyongella</taxon>
    </lineage>
</organism>
<evidence type="ECO:0000313" key="2">
    <source>
        <dbReference type="Proteomes" id="UP000298714"/>
    </source>
</evidence>
<accession>A0A4D7CAK3</accession>
<dbReference type="AlphaFoldDB" id="A0A4D7CAK3"/>
<dbReference type="Proteomes" id="UP000298714">
    <property type="component" value="Chromosome"/>
</dbReference>
<name>A0A4D7CAK3_9SPHN</name>
<keyword evidence="2" id="KW-1185">Reference proteome</keyword>
<dbReference type="Pfam" id="PF09476">
    <property type="entry name" value="Pilus_CpaD"/>
    <property type="match status" value="1"/>
</dbReference>
<dbReference type="RefSeq" id="WP_222873329.1">
    <property type="nucleotide sequence ID" value="NZ_CP039704.1"/>
</dbReference>
<gene>
    <name evidence="1" type="ORF">E6W36_15660</name>
</gene>
<dbReference type="KEGG" id="hgn:E6W36_15660"/>